<gene>
    <name evidence="2" type="ORF">L210DRAFT_3536880</name>
</gene>
<dbReference type="AlphaFoldDB" id="A0AAD4BVP4"/>
<accession>A0AAD4BVP4</accession>
<evidence type="ECO:0000259" key="1">
    <source>
        <dbReference type="Pfam" id="PF01926"/>
    </source>
</evidence>
<keyword evidence="2" id="KW-0378">Hydrolase</keyword>
<name>A0AAD4BVP4_BOLED</name>
<proteinExistence type="predicted"/>
<dbReference type="Gene3D" id="3.40.50.300">
    <property type="entry name" value="P-loop containing nucleotide triphosphate hydrolases"/>
    <property type="match status" value="1"/>
</dbReference>
<dbReference type="EMBL" id="WHUW01000010">
    <property type="protein sequence ID" value="KAF8441313.1"/>
    <property type="molecule type" value="Genomic_DNA"/>
</dbReference>
<dbReference type="Proteomes" id="UP001194468">
    <property type="component" value="Unassembled WGS sequence"/>
</dbReference>
<comment type="caution">
    <text evidence="2">The sequence shown here is derived from an EMBL/GenBank/DDBJ whole genome shotgun (WGS) entry which is preliminary data.</text>
</comment>
<dbReference type="GO" id="GO:0016787">
    <property type="term" value="F:hydrolase activity"/>
    <property type="evidence" value="ECO:0007669"/>
    <property type="project" value="UniProtKB-KW"/>
</dbReference>
<reference evidence="2" key="2">
    <citation type="journal article" date="2020" name="Nat. Commun.">
        <title>Large-scale genome sequencing of mycorrhizal fungi provides insights into the early evolution of symbiotic traits.</title>
        <authorList>
            <person name="Miyauchi S."/>
            <person name="Kiss E."/>
            <person name="Kuo A."/>
            <person name="Drula E."/>
            <person name="Kohler A."/>
            <person name="Sanchez-Garcia M."/>
            <person name="Morin E."/>
            <person name="Andreopoulos B."/>
            <person name="Barry K.W."/>
            <person name="Bonito G."/>
            <person name="Buee M."/>
            <person name="Carver A."/>
            <person name="Chen C."/>
            <person name="Cichocki N."/>
            <person name="Clum A."/>
            <person name="Culley D."/>
            <person name="Crous P.W."/>
            <person name="Fauchery L."/>
            <person name="Girlanda M."/>
            <person name="Hayes R.D."/>
            <person name="Keri Z."/>
            <person name="LaButti K."/>
            <person name="Lipzen A."/>
            <person name="Lombard V."/>
            <person name="Magnuson J."/>
            <person name="Maillard F."/>
            <person name="Murat C."/>
            <person name="Nolan M."/>
            <person name="Ohm R.A."/>
            <person name="Pangilinan J."/>
            <person name="Pereira M.F."/>
            <person name="Perotto S."/>
            <person name="Peter M."/>
            <person name="Pfister S."/>
            <person name="Riley R."/>
            <person name="Sitrit Y."/>
            <person name="Stielow J.B."/>
            <person name="Szollosi G."/>
            <person name="Zifcakova L."/>
            <person name="Stursova M."/>
            <person name="Spatafora J.W."/>
            <person name="Tedersoo L."/>
            <person name="Vaario L.M."/>
            <person name="Yamada A."/>
            <person name="Yan M."/>
            <person name="Wang P."/>
            <person name="Xu J."/>
            <person name="Bruns T."/>
            <person name="Baldrian P."/>
            <person name="Vilgalys R."/>
            <person name="Dunand C."/>
            <person name="Henrissat B."/>
            <person name="Grigoriev I.V."/>
            <person name="Hibbett D."/>
            <person name="Nagy L.G."/>
            <person name="Martin F.M."/>
        </authorList>
    </citation>
    <scope>NUCLEOTIDE SEQUENCE</scope>
    <source>
        <strain evidence="2">BED1</strain>
    </source>
</reference>
<evidence type="ECO:0000313" key="2">
    <source>
        <dbReference type="EMBL" id="KAF8441313.1"/>
    </source>
</evidence>
<keyword evidence="3" id="KW-1185">Reference proteome</keyword>
<dbReference type="Pfam" id="PF01926">
    <property type="entry name" value="MMR_HSR1"/>
    <property type="match status" value="1"/>
</dbReference>
<dbReference type="CDD" id="cd00882">
    <property type="entry name" value="Ras_like_GTPase"/>
    <property type="match status" value="1"/>
</dbReference>
<dbReference type="InterPro" id="IPR027417">
    <property type="entry name" value="P-loop_NTPase"/>
</dbReference>
<sequence length="309" mass="35290">MDSPHPNMGPETTPRSQISEEHAMVNIEDVELDDIVIAVIGPTGSGKSTFVRLASGHDVQRTTHTLTSFTNDILAIRFRDQESGRHVVLVDTPGFDDAFKSDLDILNMISDWLNSSYKKGLRLSGILYLHRITDNRMAGTLLKNLRVFRKLCGKDALDKVYLTTTMWDEVDQSTGERRLEELETEYWRSMVMQGAQVVRCQNDEYSAKKIIQQIVSQEAARKGVVLQRQMTNLRERKEIELEMLVEGQIELLTKIDKARKAASDASVLEELQKEYDDLAVKVDDKLCQKQKHSSSWLEDFLRFFLHGGK</sequence>
<evidence type="ECO:0000313" key="3">
    <source>
        <dbReference type="Proteomes" id="UP001194468"/>
    </source>
</evidence>
<dbReference type="SUPFAM" id="SSF52540">
    <property type="entry name" value="P-loop containing nucleoside triphosphate hydrolases"/>
    <property type="match status" value="1"/>
</dbReference>
<reference evidence="2" key="1">
    <citation type="submission" date="2019-10" db="EMBL/GenBank/DDBJ databases">
        <authorList>
            <consortium name="DOE Joint Genome Institute"/>
            <person name="Kuo A."/>
            <person name="Miyauchi S."/>
            <person name="Kiss E."/>
            <person name="Drula E."/>
            <person name="Kohler A."/>
            <person name="Sanchez-Garcia M."/>
            <person name="Andreopoulos B."/>
            <person name="Barry K.W."/>
            <person name="Bonito G."/>
            <person name="Buee M."/>
            <person name="Carver A."/>
            <person name="Chen C."/>
            <person name="Cichocki N."/>
            <person name="Clum A."/>
            <person name="Culley D."/>
            <person name="Crous P.W."/>
            <person name="Fauchery L."/>
            <person name="Girlanda M."/>
            <person name="Hayes R."/>
            <person name="Keri Z."/>
            <person name="LaButti K."/>
            <person name="Lipzen A."/>
            <person name="Lombard V."/>
            <person name="Magnuson J."/>
            <person name="Maillard F."/>
            <person name="Morin E."/>
            <person name="Murat C."/>
            <person name="Nolan M."/>
            <person name="Ohm R."/>
            <person name="Pangilinan J."/>
            <person name="Pereira M."/>
            <person name="Perotto S."/>
            <person name="Peter M."/>
            <person name="Riley R."/>
            <person name="Sitrit Y."/>
            <person name="Stielow B."/>
            <person name="Szollosi G."/>
            <person name="Zifcakova L."/>
            <person name="Stursova M."/>
            <person name="Spatafora J.W."/>
            <person name="Tedersoo L."/>
            <person name="Vaario L.-M."/>
            <person name="Yamada A."/>
            <person name="Yan M."/>
            <person name="Wang P."/>
            <person name="Xu J."/>
            <person name="Bruns T."/>
            <person name="Baldrian P."/>
            <person name="Vilgalys R."/>
            <person name="Henrissat B."/>
            <person name="Grigoriev I.V."/>
            <person name="Hibbett D."/>
            <person name="Nagy L.G."/>
            <person name="Martin F.M."/>
        </authorList>
    </citation>
    <scope>NUCLEOTIDE SEQUENCE</scope>
    <source>
        <strain evidence="2">BED1</strain>
    </source>
</reference>
<feature type="domain" description="G" evidence="1">
    <location>
        <begin position="37"/>
        <end position="105"/>
    </location>
</feature>
<organism evidence="2 3">
    <name type="scientific">Boletus edulis BED1</name>
    <dbReference type="NCBI Taxonomy" id="1328754"/>
    <lineage>
        <taxon>Eukaryota</taxon>
        <taxon>Fungi</taxon>
        <taxon>Dikarya</taxon>
        <taxon>Basidiomycota</taxon>
        <taxon>Agaricomycotina</taxon>
        <taxon>Agaricomycetes</taxon>
        <taxon>Agaricomycetidae</taxon>
        <taxon>Boletales</taxon>
        <taxon>Boletineae</taxon>
        <taxon>Boletaceae</taxon>
        <taxon>Boletoideae</taxon>
        <taxon>Boletus</taxon>
    </lineage>
</organism>
<protein>
    <submittedName>
        <fullName evidence="2">P-loop containing nucleoside triphosphate hydrolase protein</fullName>
    </submittedName>
</protein>
<dbReference type="InterPro" id="IPR006073">
    <property type="entry name" value="GTP-bd"/>
</dbReference>
<dbReference type="GO" id="GO:0005525">
    <property type="term" value="F:GTP binding"/>
    <property type="evidence" value="ECO:0007669"/>
    <property type="project" value="InterPro"/>
</dbReference>